<protein>
    <recommendedName>
        <fullName evidence="4">Prolactin receptor</fullName>
    </recommendedName>
</protein>
<feature type="region of interest" description="Disordered" evidence="1">
    <location>
        <begin position="102"/>
        <end position="145"/>
    </location>
</feature>
<feature type="compositionally biased region" description="Polar residues" evidence="1">
    <location>
        <begin position="19"/>
        <end position="32"/>
    </location>
</feature>
<reference evidence="2 3" key="1">
    <citation type="submission" date="2021-06" db="EMBL/GenBank/DDBJ databases">
        <title>Caerostris extrusa draft genome.</title>
        <authorList>
            <person name="Kono N."/>
            <person name="Arakawa K."/>
        </authorList>
    </citation>
    <scope>NUCLEOTIDE SEQUENCE [LARGE SCALE GENOMIC DNA]</scope>
</reference>
<evidence type="ECO:0008006" key="4">
    <source>
        <dbReference type="Google" id="ProtNLM"/>
    </source>
</evidence>
<dbReference type="AlphaFoldDB" id="A0AAV4UCI3"/>
<evidence type="ECO:0000256" key="1">
    <source>
        <dbReference type="SAM" id="MobiDB-lite"/>
    </source>
</evidence>
<name>A0AAV4UCI3_CAEEX</name>
<proteinExistence type="predicted"/>
<evidence type="ECO:0000313" key="2">
    <source>
        <dbReference type="EMBL" id="GIY55461.1"/>
    </source>
</evidence>
<keyword evidence="3" id="KW-1185">Reference proteome</keyword>
<feature type="region of interest" description="Disordered" evidence="1">
    <location>
        <begin position="1"/>
        <end position="50"/>
    </location>
</feature>
<evidence type="ECO:0000313" key="3">
    <source>
        <dbReference type="Proteomes" id="UP001054945"/>
    </source>
</evidence>
<sequence length="145" mass="16016">MEVYPEGRTVRRKIDISPETDQTNRVCPLDQHSTQDSKPLDFGEGGSKIRQIKSPNNELLQSIPQRNSFMEEVLLHPVKISNFPETDQTNRVCPLVRPNNSCEATLPQDSKPLASEGGGGEGITQIKSPNNEVLNAPTCSPRPPQ</sequence>
<dbReference type="Proteomes" id="UP001054945">
    <property type="component" value="Unassembled WGS sequence"/>
</dbReference>
<comment type="caution">
    <text evidence="2">The sequence shown here is derived from an EMBL/GenBank/DDBJ whole genome shotgun (WGS) entry which is preliminary data.</text>
</comment>
<accession>A0AAV4UCI3</accession>
<organism evidence="2 3">
    <name type="scientific">Caerostris extrusa</name>
    <name type="common">Bark spider</name>
    <name type="synonym">Caerostris bankana</name>
    <dbReference type="NCBI Taxonomy" id="172846"/>
    <lineage>
        <taxon>Eukaryota</taxon>
        <taxon>Metazoa</taxon>
        <taxon>Ecdysozoa</taxon>
        <taxon>Arthropoda</taxon>
        <taxon>Chelicerata</taxon>
        <taxon>Arachnida</taxon>
        <taxon>Araneae</taxon>
        <taxon>Araneomorphae</taxon>
        <taxon>Entelegynae</taxon>
        <taxon>Araneoidea</taxon>
        <taxon>Araneidae</taxon>
        <taxon>Caerostris</taxon>
    </lineage>
</organism>
<gene>
    <name evidence="2" type="ORF">CEXT_806591</name>
</gene>
<dbReference type="EMBL" id="BPLR01012642">
    <property type="protein sequence ID" value="GIY55461.1"/>
    <property type="molecule type" value="Genomic_DNA"/>
</dbReference>